<protein>
    <submittedName>
        <fullName evidence="3">Uncharacterized protein</fullName>
    </submittedName>
</protein>
<keyword evidence="4" id="KW-1185">Reference proteome</keyword>
<feature type="compositionally biased region" description="Low complexity" evidence="2">
    <location>
        <begin position="1"/>
        <end position="15"/>
    </location>
</feature>
<dbReference type="InParanoid" id="W2S745"/>
<keyword evidence="1" id="KW-0175">Coiled coil</keyword>
<dbReference type="HOGENOM" id="CLU_047851_1_0_1"/>
<reference evidence="3 4" key="1">
    <citation type="submission" date="2013-03" db="EMBL/GenBank/DDBJ databases">
        <title>The Genome Sequence of Phialophora europaea CBS 101466.</title>
        <authorList>
            <consortium name="The Broad Institute Genomics Platform"/>
            <person name="Cuomo C."/>
            <person name="de Hoog S."/>
            <person name="Gorbushina A."/>
            <person name="Walker B."/>
            <person name="Young S.K."/>
            <person name="Zeng Q."/>
            <person name="Gargeya S."/>
            <person name="Fitzgerald M."/>
            <person name="Haas B."/>
            <person name="Abouelleil A."/>
            <person name="Allen A.W."/>
            <person name="Alvarado L."/>
            <person name="Arachchi H.M."/>
            <person name="Berlin A.M."/>
            <person name="Chapman S.B."/>
            <person name="Gainer-Dewar J."/>
            <person name="Goldberg J."/>
            <person name="Griggs A."/>
            <person name="Gujja S."/>
            <person name="Hansen M."/>
            <person name="Howarth C."/>
            <person name="Imamovic A."/>
            <person name="Ireland A."/>
            <person name="Larimer J."/>
            <person name="McCowan C."/>
            <person name="Murphy C."/>
            <person name="Pearson M."/>
            <person name="Poon T.W."/>
            <person name="Priest M."/>
            <person name="Roberts A."/>
            <person name="Saif S."/>
            <person name="Shea T."/>
            <person name="Sisk P."/>
            <person name="Sykes S."/>
            <person name="Wortman J."/>
            <person name="Nusbaum C."/>
            <person name="Birren B."/>
        </authorList>
    </citation>
    <scope>NUCLEOTIDE SEQUENCE [LARGE SCALE GENOMIC DNA]</scope>
    <source>
        <strain evidence="3 4">CBS 101466</strain>
    </source>
</reference>
<feature type="compositionally biased region" description="Polar residues" evidence="2">
    <location>
        <begin position="178"/>
        <end position="188"/>
    </location>
</feature>
<evidence type="ECO:0000256" key="2">
    <source>
        <dbReference type="SAM" id="MobiDB-lite"/>
    </source>
</evidence>
<dbReference type="Proteomes" id="UP000030752">
    <property type="component" value="Unassembled WGS sequence"/>
</dbReference>
<proteinExistence type="predicted"/>
<dbReference type="eggNOG" id="ENOG502S5IN">
    <property type="taxonomic scope" value="Eukaryota"/>
</dbReference>
<dbReference type="EMBL" id="KB822715">
    <property type="protein sequence ID" value="ETN44440.1"/>
    <property type="molecule type" value="Genomic_DNA"/>
</dbReference>
<organism evidence="3 4">
    <name type="scientific">Cyphellophora europaea (strain CBS 101466)</name>
    <name type="common">Phialophora europaea</name>
    <dbReference type="NCBI Taxonomy" id="1220924"/>
    <lineage>
        <taxon>Eukaryota</taxon>
        <taxon>Fungi</taxon>
        <taxon>Dikarya</taxon>
        <taxon>Ascomycota</taxon>
        <taxon>Pezizomycotina</taxon>
        <taxon>Eurotiomycetes</taxon>
        <taxon>Chaetothyriomycetidae</taxon>
        <taxon>Chaetothyriales</taxon>
        <taxon>Cyphellophoraceae</taxon>
        <taxon>Cyphellophora</taxon>
    </lineage>
</organism>
<dbReference type="RefSeq" id="XP_008713513.1">
    <property type="nucleotide sequence ID" value="XM_008715291.1"/>
</dbReference>
<gene>
    <name evidence="3" type="ORF">HMPREF1541_10621</name>
</gene>
<feature type="compositionally biased region" description="Low complexity" evidence="2">
    <location>
        <begin position="22"/>
        <end position="64"/>
    </location>
</feature>
<feature type="region of interest" description="Disordered" evidence="2">
    <location>
        <begin position="178"/>
        <end position="213"/>
    </location>
</feature>
<evidence type="ECO:0000313" key="3">
    <source>
        <dbReference type="EMBL" id="ETN44440.1"/>
    </source>
</evidence>
<accession>W2S745</accession>
<feature type="region of interest" description="Disordered" evidence="2">
    <location>
        <begin position="1"/>
        <end position="127"/>
    </location>
</feature>
<sequence>MTAPSSPTSPSSSSSLKRRSLRLASLDSKTQESTSPSPHTSGTTTYSRRSSRTSQTSFQPQSPVTPRPMSARSSRNSFHGRKHSRTASINSAASGGAPNGPQTVGGLGNLADELGHAWDDDEDENGNSLLADLREGETGEGNLSLQTPYEMNDMHDFGYGVTLHSPLPQDGMPLHTTWSNTLEPPSRQSGHKRMDSAYDGSDYGPESDYEDQAEGLPPLLRKRMREIEKLARDFQHSDDAVSEGGGVVKRTVAALRDLGPPQSNIEYGVTRMVTAYTSMATHRTHKQRDVFAQSHSLLYGNSAMYLPEEFIDLLIDEIQSLGSAIPFLPTQNPLLSLQILASQTSELTQTLQSLTDQLQENRLAANAATRKLKSVKDMVDDMQTEEDLVENSILIIQAQDWDRRLRERQAAKTCREVVQGFADRWGLEMKEGVKAVA</sequence>
<evidence type="ECO:0000313" key="4">
    <source>
        <dbReference type="Proteomes" id="UP000030752"/>
    </source>
</evidence>
<dbReference type="VEuPathDB" id="FungiDB:HMPREF1541_10621"/>
<feature type="coiled-coil region" evidence="1">
    <location>
        <begin position="351"/>
        <end position="385"/>
    </location>
</feature>
<dbReference type="OrthoDB" id="5427526at2759"/>
<dbReference type="AlphaFoldDB" id="W2S745"/>
<name>W2S745_CYPE1</name>
<dbReference type="GeneID" id="19977960"/>
<evidence type="ECO:0000256" key="1">
    <source>
        <dbReference type="SAM" id="Coils"/>
    </source>
</evidence>